<dbReference type="GO" id="GO:0000976">
    <property type="term" value="F:transcription cis-regulatory region binding"/>
    <property type="evidence" value="ECO:0007669"/>
    <property type="project" value="TreeGrafter"/>
</dbReference>
<evidence type="ECO:0000256" key="4">
    <source>
        <dbReference type="PROSITE-ProRule" id="PRU00335"/>
    </source>
</evidence>
<dbReference type="InterPro" id="IPR036271">
    <property type="entry name" value="Tet_transcr_reg_TetR-rel_C_sf"/>
</dbReference>
<dbReference type="SUPFAM" id="SSF46689">
    <property type="entry name" value="Homeodomain-like"/>
    <property type="match status" value="1"/>
</dbReference>
<feature type="DNA-binding region" description="H-T-H motif" evidence="4">
    <location>
        <begin position="45"/>
        <end position="64"/>
    </location>
</feature>
<keyword evidence="1" id="KW-0805">Transcription regulation</keyword>
<keyword evidence="3" id="KW-0804">Transcription</keyword>
<evidence type="ECO:0000256" key="2">
    <source>
        <dbReference type="ARBA" id="ARBA00023125"/>
    </source>
</evidence>
<dbReference type="Gene3D" id="1.10.357.10">
    <property type="entry name" value="Tetracycline Repressor, domain 2"/>
    <property type="match status" value="1"/>
</dbReference>
<evidence type="ECO:0000313" key="7">
    <source>
        <dbReference type="Proteomes" id="UP000672602"/>
    </source>
</evidence>
<dbReference type="AlphaFoldDB" id="A0A8J7SGX0"/>
<dbReference type="PANTHER" id="PTHR30055">
    <property type="entry name" value="HTH-TYPE TRANSCRIPTIONAL REGULATOR RUTR"/>
    <property type="match status" value="1"/>
</dbReference>
<dbReference type="Pfam" id="PF14246">
    <property type="entry name" value="TetR_C_7"/>
    <property type="match status" value="1"/>
</dbReference>
<dbReference type="PANTHER" id="PTHR30055:SF234">
    <property type="entry name" value="HTH-TYPE TRANSCRIPTIONAL REGULATOR BETI"/>
    <property type="match status" value="1"/>
</dbReference>
<organism evidence="6 7">
    <name type="scientific">Marivibrio halodurans</name>
    <dbReference type="NCBI Taxonomy" id="2039722"/>
    <lineage>
        <taxon>Bacteria</taxon>
        <taxon>Pseudomonadati</taxon>
        <taxon>Pseudomonadota</taxon>
        <taxon>Alphaproteobacteria</taxon>
        <taxon>Rhodospirillales</taxon>
        <taxon>Rhodospirillaceae</taxon>
        <taxon>Marivibrio</taxon>
    </lineage>
</organism>
<dbReference type="InterPro" id="IPR039536">
    <property type="entry name" value="TetR_C_Proteobacteria"/>
</dbReference>
<sequence>MIRCGSGDGCRRRGRPKELSRAERERRLLDAAERLLVREGIERASMAAIAREAGMSKRTLYDVFADRAALFEACVRRLRSSFVRPLIDSERRMPLAERLERIFDPDGRAADQTVPLGVLRAVILEAHRHPDLGQVFLREGPDMVRDTVRAELDRAAVAGEIAPVDTELAARMFCDMVFENPIDRLVDPDRATLSKNDVRQRLSCAIDIFLKGVARA</sequence>
<dbReference type="InterPro" id="IPR001647">
    <property type="entry name" value="HTH_TetR"/>
</dbReference>
<comment type="caution">
    <text evidence="6">The sequence shown here is derived from an EMBL/GenBank/DDBJ whole genome shotgun (WGS) entry which is preliminary data.</text>
</comment>
<reference evidence="6" key="1">
    <citation type="submission" date="2021-04" db="EMBL/GenBank/DDBJ databases">
        <authorList>
            <person name="Zhang D.-C."/>
        </authorList>
    </citation>
    <scope>NUCLEOTIDE SEQUENCE</scope>
    <source>
        <strain evidence="6">CGMCC 1.15697</strain>
    </source>
</reference>
<dbReference type="SUPFAM" id="SSF48498">
    <property type="entry name" value="Tetracyclin repressor-like, C-terminal domain"/>
    <property type="match status" value="1"/>
</dbReference>
<dbReference type="GO" id="GO:0003700">
    <property type="term" value="F:DNA-binding transcription factor activity"/>
    <property type="evidence" value="ECO:0007669"/>
    <property type="project" value="TreeGrafter"/>
</dbReference>
<dbReference type="PROSITE" id="PS50977">
    <property type="entry name" value="HTH_TETR_2"/>
    <property type="match status" value="1"/>
</dbReference>
<keyword evidence="7" id="KW-1185">Reference proteome</keyword>
<gene>
    <name evidence="6" type="ORF">KAJ83_03190</name>
</gene>
<dbReference type="Proteomes" id="UP000672602">
    <property type="component" value="Unassembled WGS sequence"/>
</dbReference>
<evidence type="ECO:0000313" key="6">
    <source>
        <dbReference type="EMBL" id="MBP5855998.1"/>
    </source>
</evidence>
<evidence type="ECO:0000256" key="3">
    <source>
        <dbReference type="ARBA" id="ARBA00023163"/>
    </source>
</evidence>
<protein>
    <submittedName>
        <fullName evidence="6">TetR/AcrR family transcriptional regulator</fullName>
    </submittedName>
</protein>
<keyword evidence="2 4" id="KW-0238">DNA-binding</keyword>
<dbReference type="PRINTS" id="PR00455">
    <property type="entry name" value="HTHTETR"/>
</dbReference>
<dbReference type="RefSeq" id="WP_210680552.1">
    <property type="nucleotide sequence ID" value="NZ_JAGMWN010000001.1"/>
</dbReference>
<proteinExistence type="predicted"/>
<dbReference type="EMBL" id="JAGMWN010000001">
    <property type="protein sequence ID" value="MBP5855998.1"/>
    <property type="molecule type" value="Genomic_DNA"/>
</dbReference>
<evidence type="ECO:0000259" key="5">
    <source>
        <dbReference type="PROSITE" id="PS50977"/>
    </source>
</evidence>
<dbReference type="InterPro" id="IPR009057">
    <property type="entry name" value="Homeodomain-like_sf"/>
</dbReference>
<dbReference type="Pfam" id="PF00440">
    <property type="entry name" value="TetR_N"/>
    <property type="match status" value="1"/>
</dbReference>
<evidence type="ECO:0000256" key="1">
    <source>
        <dbReference type="ARBA" id="ARBA00023015"/>
    </source>
</evidence>
<feature type="domain" description="HTH tetR-type" evidence="5">
    <location>
        <begin position="22"/>
        <end position="82"/>
    </location>
</feature>
<name>A0A8J7SGX0_9PROT</name>
<accession>A0A8J7SGX0</accession>
<dbReference type="InterPro" id="IPR050109">
    <property type="entry name" value="HTH-type_TetR-like_transc_reg"/>
</dbReference>